<gene>
    <name evidence="3" type="ORF">CLV27_1100</name>
</gene>
<evidence type="ECO:0000313" key="3">
    <source>
        <dbReference type="EMBL" id="TCK04667.1"/>
    </source>
</evidence>
<comment type="caution">
    <text evidence="3">The sequence shown here is derived from an EMBL/GenBank/DDBJ whole genome shotgun (WGS) entry which is preliminary data.</text>
</comment>
<feature type="chain" id="PRO_5021037459" evidence="2">
    <location>
        <begin position="22"/>
        <end position="412"/>
    </location>
</feature>
<keyword evidence="2" id="KW-0732">Signal</keyword>
<dbReference type="GO" id="GO:0015288">
    <property type="term" value="F:porin activity"/>
    <property type="evidence" value="ECO:0007669"/>
    <property type="project" value="InterPro"/>
</dbReference>
<evidence type="ECO:0000256" key="1">
    <source>
        <dbReference type="ARBA" id="ARBA00008769"/>
    </source>
</evidence>
<dbReference type="GO" id="GO:0008643">
    <property type="term" value="P:carbohydrate transport"/>
    <property type="evidence" value="ECO:0007669"/>
    <property type="project" value="InterPro"/>
</dbReference>
<sequence length="412" mass="45969">MRKTLGMVTVALLLNSGPAFSEEWTKKELEILKQRIEKLEQEHETGPQIHGGVVLYYQGAHLGKIEGENIPSPSGTGYVADLEISFKLTEEDEFYMRLHAGEGSGADKIFDVKEGALFANLNTLSDDNPENEATFKLLEAYYTRPFLDGKVTLSVGKTEPPVFIDDNEYANNEYSQFVGKPFVNNPIIDGEFQFAPIVGVVISPVDKLEISAVLQSNEQSKLYWNGSEWSVKEKSLYDNVFDNPFFALQVKVSPEIAGLSGNYRLYYWNDSADHIKVGEDVSDPTKKPSTDKGWGVGISIDQEISEKAGIFARAAWGNDKVYEVEQFYSVGLNLNGIFPSREKDILGVGVAALIPNDKLENSSTEWHFEAYYRTQISENLSITPDFQLVLNPQGDSSNDNIFTAMVKAEFSF</sequence>
<dbReference type="PANTHER" id="PTHR37944">
    <property type="entry name" value="PORIN B"/>
    <property type="match status" value="1"/>
</dbReference>
<dbReference type="Proteomes" id="UP000295777">
    <property type="component" value="Unassembled WGS sequence"/>
</dbReference>
<proteinExistence type="inferred from homology"/>
<accession>A0A4R1G936</accession>
<dbReference type="InterPro" id="IPR007049">
    <property type="entry name" value="Carb-sel_porin_OprB"/>
</dbReference>
<dbReference type="InterPro" id="IPR052932">
    <property type="entry name" value="OprB_Porin"/>
</dbReference>
<dbReference type="GO" id="GO:0016020">
    <property type="term" value="C:membrane"/>
    <property type="evidence" value="ECO:0007669"/>
    <property type="project" value="InterPro"/>
</dbReference>
<dbReference type="EMBL" id="SMFV01000003">
    <property type="protein sequence ID" value="TCK04667.1"/>
    <property type="molecule type" value="Genomic_DNA"/>
</dbReference>
<keyword evidence="4" id="KW-1185">Reference proteome</keyword>
<dbReference type="OrthoDB" id="5755240at2"/>
<dbReference type="Pfam" id="PF04966">
    <property type="entry name" value="OprB"/>
    <property type="match status" value="1"/>
</dbReference>
<name>A0A4R1G936_9BACT</name>
<feature type="signal peptide" evidence="2">
    <location>
        <begin position="1"/>
        <end position="21"/>
    </location>
</feature>
<organism evidence="3 4">
    <name type="scientific">Phorcysia thermohydrogeniphila</name>
    <dbReference type="NCBI Taxonomy" id="936138"/>
    <lineage>
        <taxon>Bacteria</taxon>
        <taxon>Pseudomonadati</taxon>
        <taxon>Aquificota</taxon>
        <taxon>Aquificia</taxon>
        <taxon>Desulfurobacteriales</taxon>
        <taxon>Desulfurobacteriaceae</taxon>
        <taxon>Phorcysia</taxon>
    </lineage>
</organism>
<evidence type="ECO:0000313" key="4">
    <source>
        <dbReference type="Proteomes" id="UP000295777"/>
    </source>
</evidence>
<evidence type="ECO:0000256" key="2">
    <source>
        <dbReference type="RuleBase" id="RU363072"/>
    </source>
</evidence>
<dbReference type="Gene3D" id="2.40.160.180">
    <property type="entry name" value="Carbohydrate-selective porin OprB"/>
    <property type="match status" value="1"/>
</dbReference>
<reference evidence="3 4" key="1">
    <citation type="submission" date="2019-03" db="EMBL/GenBank/DDBJ databases">
        <title>Genomic Encyclopedia of Archaeal and Bacterial Type Strains, Phase II (KMG-II): from individual species to whole genera.</title>
        <authorList>
            <person name="Goeker M."/>
        </authorList>
    </citation>
    <scope>NUCLEOTIDE SEQUENCE [LARGE SCALE GENOMIC DNA]</scope>
    <source>
        <strain evidence="3 4">DSM 24425</strain>
    </source>
</reference>
<dbReference type="PANTHER" id="PTHR37944:SF1">
    <property type="entry name" value="PORIN B"/>
    <property type="match status" value="1"/>
</dbReference>
<dbReference type="InterPro" id="IPR038673">
    <property type="entry name" value="OprB_sf"/>
</dbReference>
<dbReference type="RefSeq" id="WP_132526592.1">
    <property type="nucleotide sequence ID" value="NZ_SMFV01000003.1"/>
</dbReference>
<comment type="similarity">
    <text evidence="1 2">Belongs to the OprB family.</text>
</comment>
<protein>
    <submittedName>
        <fullName evidence="3">Carbohydrate-selective porin (OprB family)</fullName>
    </submittedName>
</protein>
<dbReference type="AlphaFoldDB" id="A0A4R1G936"/>